<evidence type="ECO:0000256" key="1">
    <source>
        <dbReference type="SAM" id="Phobius"/>
    </source>
</evidence>
<feature type="transmembrane region" description="Helical" evidence="1">
    <location>
        <begin position="414"/>
        <end position="434"/>
    </location>
</feature>
<sequence length="538" mass="59931">MIPNNDTAESDRKLTGDAKMTIRKLTSHSFSRANNALPGWDQMHAFTSKQTAPALSAIAILGFIAYLFAQHNLVFPYHDDWGYATLSYVGEQTGFTGQNFNLTQMLSFLYGEYMNWSGRIVAFFVQINLFKLGIEYVRLAQVGIIFAIVFLAIRISPQKNFIHPLTIVPIVYFLSLPQYSAVGGLYWFSASIAYVWGIPLFLFAARLIQKRRTLDITSTILLTCAAAFHEQMSFAVSAFLVSYMALSAFYGLDTNRISRDLKLTSPVFAIALITIFAPGNFHRKNVSTFPSENLTDTLTLNAESLVNWIFVHQEARTILALLSASFIFLLVLLIRSSPSKPNALAVLLSSLLLLGISYSLSLLAFFTAALLLYGALLFHLRKPFQFDVIAVSIYVGAITSLIVLLAAPGVAGRSLLTFFFLMVVPVTFIFIQAFRAGLGPAVYATILATLPFAISNAGSIYSGYKSNFEANSVNHAKLVAASHELNYEGSPRNSIDLLKLNDPRYAEQMPYDKPQIEKWIKKYYSLPEDFSLVWNDNR</sequence>
<dbReference type="AlphaFoldDB" id="F9UDY8"/>
<dbReference type="Pfam" id="PF19528">
    <property type="entry name" value="DUF6056"/>
    <property type="match status" value="1"/>
</dbReference>
<feature type="transmembrane region" description="Helical" evidence="1">
    <location>
        <begin position="234"/>
        <end position="251"/>
    </location>
</feature>
<dbReference type="PATRIC" id="fig|768671.3.peg.3270"/>
<gene>
    <name evidence="2" type="ORF">ThimaDRAFT_3090</name>
</gene>
<feature type="transmembrane region" description="Helical" evidence="1">
    <location>
        <begin position="315"/>
        <end position="334"/>
    </location>
</feature>
<organism evidence="2 3">
    <name type="scientific">Thiocapsa marina 5811</name>
    <dbReference type="NCBI Taxonomy" id="768671"/>
    <lineage>
        <taxon>Bacteria</taxon>
        <taxon>Pseudomonadati</taxon>
        <taxon>Pseudomonadota</taxon>
        <taxon>Gammaproteobacteria</taxon>
        <taxon>Chromatiales</taxon>
        <taxon>Chromatiaceae</taxon>
        <taxon>Thiocapsa</taxon>
    </lineage>
</organism>
<feature type="transmembrane region" description="Helical" evidence="1">
    <location>
        <begin position="52"/>
        <end position="69"/>
    </location>
</feature>
<protein>
    <recommendedName>
        <fullName evidence="4">Glycosyltransferase RgtA/B/C/D-like domain-containing protein</fullName>
    </recommendedName>
</protein>
<evidence type="ECO:0000313" key="3">
    <source>
        <dbReference type="Proteomes" id="UP000005459"/>
    </source>
</evidence>
<keyword evidence="1" id="KW-0472">Membrane</keyword>
<feature type="transmembrane region" description="Helical" evidence="1">
    <location>
        <begin position="136"/>
        <end position="153"/>
    </location>
</feature>
<feature type="transmembrane region" description="Helical" evidence="1">
    <location>
        <begin position="346"/>
        <end position="376"/>
    </location>
</feature>
<keyword evidence="1" id="KW-0812">Transmembrane</keyword>
<feature type="transmembrane region" description="Helical" evidence="1">
    <location>
        <begin position="388"/>
        <end position="407"/>
    </location>
</feature>
<reference evidence="2 3" key="1">
    <citation type="submission" date="2011-06" db="EMBL/GenBank/DDBJ databases">
        <title>The draft genome of Thiocapsa marina 5811.</title>
        <authorList>
            <consortium name="US DOE Joint Genome Institute (JGI-PGF)"/>
            <person name="Lucas S."/>
            <person name="Han J."/>
            <person name="Cheng J.-F."/>
            <person name="Goodwin L."/>
            <person name="Pitluck S."/>
            <person name="Peters L."/>
            <person name="Land M.L."/>
            <person name="Hauser L."/>
            <person name="Vogl K."/>
            <person name="Liu Z."/>
            <person name="Imhoff J."/>
            <person name="Thiel V."/>
            <person name="Frigaard N.-U."/>
            <person name="Bryant D."/>
            <person name="Woyke T.J."/>
        </authorList>
    </citation>
    <scope>NUCLEOTIDE SEQUENCE [LARGE SCALE GENOMIC DNA]</scope>
    <source>
        <strain evidence="2 3">5811</strain>
    </source>
</reference>
<dbReference type="EMBL" id="AFWV01000010">
    <property type="protein sequence ID" value="EGV17545.1"/>
    <property type="molecule type" value="Genomic_DNA"/>
</dbReference>
<accession>F9UDY8</accession>
<name>F9UDY8_9GAMM</name>
<feature type="transmembrane region" description="Helical" evidence="1">
    <location>
        <begin position="440"/>
        <end position="461"/>
    </location>
</feature>
<dbReference type="RefSeq" id="WP_007193962.1">
    <property type="nucleotide sequence ID" value="NZ_AFWV01000010.1"/>
</dbReference>
<dbReference type="eggNOG" id="ENOG503321J">
    <property type="taxonomic scope" value="Bacteria"/>
</dbReference>
<evidence type="ECO:0000313" key="2">
    <source>
        <dbReference type="EMBL" id="EGV17545.1"/>
    </source>
</evidence>
<dbReference type="OrthoDB" id="6183193at2"/>
<evidence type="ECO:0008006" key="4">
    <source>
        <dbReference type="Google" id="ProtNLM"/>
    </source>
</evidence>
<feature type="transmembrane region" description="Helical" evidence="1">
    <location>
        <begin position="185"/>
        <end position="205"/>
    </location>
</feature>
<dbReference type="STRING" id="768671.ThimaDRAFT_3090"/>
<dbReference type="InterPro" id="IPR045691">
    <property type="entry name" value="DUF6056"/>
</dbReference>
<feature type="transmembrane region" description="Helical" evidence="1">
    <location>
        <begin position="160"/>
        <end position="179"/>
    </location>
</feature>
<keyword evidence="3" id="KW-1185">Reference proteome</keyword>
<keyword evidence="1" id="KW-1133">Transmembrane helix</keyword>
<proteinExistence type="predicted"/>
<dbReference type="Proteomes" id="UP000005459">
    <property type="component" value="Unassembled WGS sequence"/>
</dbReference>